<evidence type="ECO:0000256" key="1">
    <source>
        <dbReference type="SAM" id="MobiDB-lite"/>
    </source>
</evidence>
<name>A0A9Q3CS94_9BASI</name>
<keyword evidence="3" id="KW-1185">Reference proteome</keyword>
<gene>
    <name evidence="2" type="ORF">O181_027678</name>
</gene>
<proteinExistence type="predicted"/>
<dbReference type="AlphaFoldDB" id="A0A9Q3CS94"/>
<dbReference type="InterPro" id="IPR021109">
    <property type="entry name" value="Peptidase_aspartic_dom_sf"/>
</dbReference>
<protein>
    <submittedName>
        <fullName evidence="2">Uncharacterized protein</fullName>
    </submittedName>
</protein>
<sequence>MNSEKERRRTPSENSSESPSLFVTHNTKYMVELPSFPGFESEFLVIDTPKGEDLILGFDFLNHFNPSIDWRQGPITFNADSKDYYDPSKSFSHDFSSSKSCAALVGDSRKPSFWSSVHIPSLNSHQSLLSSRDKFFKEIQDVGEDNPLSSLNLPLGIWSFLLHLIMTPWRSCGMKRKSQKK</sequence>
<feature type="compositionally biased region" description="Basic and acidic residues" evidence="1">
    <location>
        <begin position="1"/>
        <end position="11"/>
    </location>
</feature>
<feature type="region of interest" description="Disordered" evidence="1">
    <location>
        <begin position="1"/>
        <end position="20"/>
    </location>
</feature>
<evidence type="ECO:0000313" key="3">
    <source>
        <dbReference type="Proteomes" id="UP000765509"/>
    </source>
</evidence>
<dbReference type="EMBL" id="AVOT02009374">
    <property type="protein sequence ID" value="MBW0487963.1"/>
    <property type="molecule type" value="Genomic_DNA"/>
</dbReference>
<organism evidence="2 3">
    <name type="scientific">Austropuccinia psidii MF-1</name>
    <dbReference type="NCBI Taxonomy" id="1389203"/>
    <lineage>
        <taxon>Eukaryota</taxon>
        <taxon>Fungi</taxon>
        <taxon>Dikarya</taxon>
        <taxon>Basidiomycota</taxon>
        <taxon>Pucciniomycotina</taxon>
        <taxon>Pucciniomycetes</taxon>
        <taxon>Pucciniales</taxon>
        <taxon>Sphaerophragmiaceae</taxon>
        <taxon>Austropuccinia</taxon>
    </lineage>
</organism>
<evidence type="ECO:0000313" key="2">
    <source>
        <dbReference type="EMBL" id="MBW0487963.1"/>
    </source>
</evidence>
<reference evidence="2" key="1">
    <citation type="submission" date="2021-03" db="EMBL/GenBank/DDBJ databases">
        <title>Draft genome sequence of rust myrtle Austropuccinia psidii MF-1, a brazilian biotype.</title>
        <authorList>
            <person name="Quecine M.C."/>
            <person name="Pachon D.M.R."/>
            <person name="Bonatelli M.L."/>
            <person name="Correr F.H."/>
            <person name="Franceschini L.M."/>
            <person name="Leite T.F."/>
            <person name="Margarido G.R.A."/>
            <person name="Almeida C.A."/>
            <person name="Ferrarezi J.A."/>
            <person name="Labate C.A."/>
        </authorList>
    </citation>
    <scope>NUCLEOTIDE SEQUENCE</scope>
    <source>
        <strain evidence="2">MF-1</strain>
    </source>
</reference>
<dbReference type="Proteomes" id="UP000765509">
    <property type="component" value="Unassembled WGS sequence"/>
</dbReference>
<comment type="caution">
    <text evidence="2">The sequence shown here is derived from an EMBL/GenBank/DDBJ whole genome shotgun (WGS) entry which is preliminary data.</text>
</comment>
<dbReference type="Gene3D" id="2.40.70.10">
    <property type="entry name" value="Acid Proteases"/>
    <property type="match status" value="1"/>
</dbReference>
<accession>A0A9Q3CS94</accession>